<evidence type="ECO:0000313" key="3">
    <source>
        <dbReference type="Proteomes" id="UP000036947"/>
    </source>
</evidence>
<keyword evidence="3" id="KW-1185">Reference proteome</keyword>
<name>A0A0L0NCV2_TOLOC</name>
<protein>
    <submittedName>
        <fullName evidence="2">Uncharacterized protein</fullName>
    </submittedName>
</protein>
<dbReference type="EMBL" id="LFRF01000007">
    <property type="protein sequence ID" value="KND91834.1"/>
    <property type="molecule type" value="Genomic_DNA"/>
</dbReference>
<reference evidence="2 3" key="1">
    <citation type="journal article" date="2015" name="BMC Genomics">
        <title>The genome of the truffle-parasite Tolypocladium ophioglossoides and the evolution of antifungal peptaibiotics.</title>
        <authorList>
            <person name="Quandt C.A."/>
            <person name="Bushley K.E."/>
            <person name="Spatafora J.W."/>
        </authorList>
    </citation>
    <scope>NUCLEOTIDE SEQUENCE [LARGE SCALE GENOMIC DNA]</scope>
    <source>
        <strain evidence="2 3">CBS 100239</strain>
    </source>
</reference>
<dbReference type="PANTHER" id="PTHR46082">
    <property type="entry name" value="ATP/GTP-BINDING PROTEIN-RELATED"/>
    <property type="match status" value="1"/>
</dbReference>
<sequence length="246" mass="26831">MTTTAMRNDWERGVDTQTVRGGRGRHKSAGLGQQLRGQRAPGVHQSSLLAGRADSVTPAPYAKHAPVDAQPDESPERLTTCAGNLDQTGRRLETELADDSKRKQESTTAKADRNILLSREGIAESSTRLSSPQLCTVGWIIALDKELAAARAVLDERHRKPDNFKSTQKTQTPIRGVGLDSTILSSPRSPLEGVVQYDLGKLRSSGKFERVGNLNGPPEILLKRLVTLQYPKMRESGPDGDVRCVT</sequence>
<dbReference type="Proteomes" id="UP000036947">
    <property type="component" value="Unassembled WGS sequence"/>
</dbReference>
<comment type="caution">
    <text evidence="2">The sequence shown here is derived from an EMBL/GenBank/DDBJ whole genome shotgun (WGS) entry which is preliminary data.</text>
</comment>
<dbReference type="STRING" id="1163406.A0A0L0NCV2"/>
<proteinExistence type="predicted"/>
<evidence type="ECO:0000256" key="1">
    <source>
        <dbReference type="SAM" id="MobiDB-lite"/>
    </source>
</evidence>
<gene>
    <name evidence="2" type="ORF">TOPH_03515</name>
</gene>
<feature type="region of interest" description="Disordered" evidence="1">
    <location>
        <begin position="1"/>
        <end position="89"/>
    </location>
</feature>
<evidence type="ECO:0000313" key="2">
    <source>
        <dbReference type="EMBL" id="KND91834.1"/>
    </source>
</evidence>
<accession>A0A0L0NCV2</accession>
<dbReference type="PANTHER" id="PTHR46082:SF6">
    <property type="entry name" value="AAA+ ATPASE DOMAIN-CONTAINING PROTEIN-RELATED"/>
    <property type="match status" value="1"/>
</dbReference>
<organism evidence="2 3">
    <name type="scientific">Tolypocladium ophioglossoides (strain CBS 100239)</name>
    <name type="common">Snaketongue truffleclub</name>
    <name type="synonym">Elaphocordyceps ophioglossoides</name>
    <dbReference type="NCBI Taxonomy" id="1163406"/>
    <lineage>
        <taxon>Eukaryota</taxon>
        <taxon>Fungi</taxon>
        <taxon>Dikarya</taxon>
        <taxon>Ascomycota</taxon>
        <taxon>Pezizomycotina</taxon>
        <taxon>Sordariomycetes</taxon>
        <taxon>Hypocreomycetidae</taxon>
        <taxon>Hypocreales</taxon>
        <taxon>Ophiocordycipitaceae</taxon>
        <taxon>Tolypocladium</taxon>
    </lineage>
</organism>
<dbReference type="OrthoDB" id="1577640at2759"/>
<dbReference type="InterPro" id="IPR053137">
    <property type="entry name" value="NLR-like"/>
</dbReference>
<dbReference type="AlphaFoldDB" id="A0A0L0NCV2"/>